<feature type="transmembrane region" description="Helical" evidence="7">
    <location>
        <begin position="40"/>
        <end position="59"/>
    </location>
</feature>
<dbReference type="SUPFAM" id="SSF103473">
    <property type="entry name" value="MFS general substrate transporter"/>
    <property type="match status" value="1"/>
</dbReference>
<dbReference type="EMBL" id="GL882881">
    <property type="protein sequence ID" value="EGF82228.1"/>
    <property type="molecule type" value="Genomic_DNA"/>
</dbReference>
<dbReference type="HOGENOM" id="CLU_021611_1_2_1"/>
<organism evidence="8 9">
    <name type="scientific">Batrachochytrium dendrobatidis (strain JAM81 / FGSC 10211)</name>
    <name type="common">Frog chytrid fungus</name>
    <dbReference type="NCBI Taxonomy" id="684364"/>
    <lineage>
        <taxon>Eukaryota</taxon>
        <taxon>Fungi</taxon>
        <taxon>Fungi incertae sedis</taxon>
        <taxon>Chytridiomycota</taxon>
        <taxon>Chytridiomycota incertae sedis</taxon>
        <taxon>Chytridiomycetes</taxon>
        <taxon>Rhizophydiales</taxon>
        <taxon>Rhizophydiales incertae sedis</taxon>
        <taxon>Batrachochytrium</taxon>
    </lineage>
</organism>
<feature type="transmembrane region" description="Helical" evidence="7">
    <location>
        <begin position="378"/>
        <end position="400"/>
    </location>
</feature>
<feature type="transmembrane region" description="Helical" evidence="7">
    <location>
        <begin position="79"/>
        <end position="99"/>
    </location>
</feature>
<dbReference type="AlphaFoldDB" id="F4NXY9"/>
<dbReference type="Proteomes" id="UP000007241">
    <property type="component" value="Unassembled WGS sequence"/>
</dbReference>
<comment type="subcellular location">
    <subcellularLocation>
        <location evidence="1">Membrane</location>
        <topology evidence="1">Multi-pass membrane protein</topology>
    </subcellularLocation>
</comment>
<dbReference type="PRINTS" id="PR01130">
    <property type="entry name" value="DERENTRNSPRT"/>
</dbReference>
<dbReference type="GO" id="GO:0015205">
    <property type="term" value="F:nucleobase transmembrane transporter activity"/>
    <property type="evidence" value="ECO:0000318"/>
    <property type="project" value="GO_Central"/>
</dbReference>
<dbReference type="RefSeq" id="XP_006677447.1">
    <property type="nucleotide sequence ID" value="XM_006677384.1"/>
</dbReference>
<keyword evidence="6 7" id="KW-0472">Membrane</keyword>
<evidence type="ECO:0000256" key="5">
    <source>
        <dbReference type="ARBA" id="ARBA00022989"/>
    </source>
</evidence>
<accession>F4NXY9</accession>
<reference evidence="8 9" key="1">
    <citation type="submission" date="2009-12" db="EMBL/GenBank/DDBJ databases">
        <title>The draft genome of Batrachochytrium dendrobatidis.</title>
        <authorList>
            <consortium name="US DOE Joint Genome Institute (JGI-PGF)"/>
            <person name="Kuo A."/>
            <person name="Salamov A."/>
            <person name="Schmutz J."/>
            <person name="Lucas S."/>
            <person name="Pitluck S."/>
            <person name="Rosenblum E."/>
            <person name="Stajich J."/>
            <person name="Eisen M."/>
            <person name="Grigoriev I.V."/>
        </authorList>
    </citation>
    <scope>NUCLEOTIDE SEQUENCE [LARGE SCALE GENOMIC DNA]</scope>
    <source>
        <strain evidence="9">JAM81 / FGSC 10211</strain>
    </source>
</reference>
<feature type="transmembrane region" description="Helical" evidence="7">
    <location>
        <begin position="346"/>
        <end position="366"/>
    </location>
</feature>
<dbReference type="GO" id="GO:0000329">
    <property type="term" value="C:fungal-type vacuole membrane"/>
    <property type="evidence" value="ECO:0000318"/>
    <property type="project" value="GO_Central"/>
</dbReference>
<evidence type="ECO:0000256" key="2">
    <source>
        <dbReference type="ARBA" id="ARBA00007965"/>
    </source>
</evidence>
<evidence type="ECO:0000256" key="1">
    <source>
        <dbReference type="ARBA" id="ARBA00004141"/>
    </source>
</evidence>
<dbReference type="PIRSF" id="PIRSF016379">
    <property type="entry name" value="ENT"/>
    <property type="match status" value="1"/>
</dbReference>
<dbReference type="GO" id="GO:0034257">
    <property type="term" value="F:nicotinamide riboside transmembrane transporter activity"/>
    <property type="evidence" value="ECO:0000318"/>
    <property type="project" value="GO_Central"/>
</dbReference>
<feature type="transmembrane region" description="Helical" evidence="7">
    <location>
        <begin position="465"/>
        <end position="492"/>
    </location>
</feature>
<sequence length="500" mass="54997">MSDSQPESNAIVVDANPIHTSSSTVDTPLNRLSRVAPKSILWPLFFLFGIAMLSPWNTWITAAPFFQARLAGSIFASNFQNWISIAYMLANLITLLMLLKYQDRLNPVYRLMAGFVIIAVVFTIALWMVHMDTLDAVVYFLLTLALVILTSFASALLAGIMGFAALYSADIVTTTVSGQGMSGVVPALSQLILMLSSPPTTDSITAMNDAKSRLMTITQVYFSVGVFISTVSCIGYILLQRSSHTVNAEHSYQEILAEPQENNADGENQMVAHSPNSSIQDHPISVTEGVRRIWGSVYPLALSLFLTFFVTLGLFPGITSLVQSTRTPYRTQLLPLHYSDTRFKELFVPLHFLIFAVADLIGKSLPMIPSLSRFHPKLLLKASLMRIALFPLLMICNVVITDRTGIPLPRTLPLVFTDISYFLILATLGVSGGWLTTLVFIAAPEAISTISHTASPREYERVIRLVNELMVITTATGLVFGSALSFLLRWILCGCNPFLS</sequence>
<dbReference type="InParanoid" id="F4NXY9"/>
<dbReference type="InterPro" id="IPR002259">
    <property type="entry name" value="Eqnu_transpt"/>
</dbReference>
<dbReference type="OMA" id="GSPWTTK"/>
<proteinExistence type="inferred from homology"/>
<keyword evidence="3" id="KW-0813">Transport</keyword>
<evidence type="ECO:0000256" key="4">
    <source>
        <dbReference type="ARBA" id="ARBA00022692"/>
    </source>
</evidence>
<keyword evidence="4 7" id="KW-0812">Transmembrane</keyword>
<gene>
    <name evidence="8" type="ORF">BATDEDRAFT_34666</name>
</gene>
<evidence type="ECO:0000256" key="7">
    <source>
        <dbReference type="SAM" id="Phobius"/>
    </source>
</evidence>
<dbReference type="GO" id="GO:0005886">
    <property type="term" value="C:plasma membrane"/>
    <property type="evidence" value="ECO:0000318"/>
    <property type="project" value="GO_Central"/>
</dbReference>
<feature type="transmembrane region" description="Helical" evidence="7">
    <location>
        <begin position="297"/>
        <end position="318"/>
    </location>
</feature>
<feature type="transmembrane region" description="Helical" evidence="7">
    <location>
        <begin position="220"/>
        <end position="239"/>
    </location>
</feature>
<evidence type="ECO:0008006" key="10">
    <source>
        <dbReference type="Google" id="ProtNLM"/>
    </source>
</evidence>
<dbReference type="OrthoDB" id="10261753at2759"/>
<dbReference type="InterPro" id="IPR036259">
    <property type="entry name" value="MFS_trans_sf"/>
</dbReference>
<keyword evidence="9" id="KW-1185">Reference proteome</keyword>
<keyword evidence="5 7" id="KW-1133">Transmembrane helix</keyword>
<evidence type="ECO:0000256" key="3">
    <source>
        <dbReference type="ARBA" id="ARBA00022448"/>
    </source>
</evidence>
<feature type="transmembrane region" description="Helical" evidence="7">
    <location>
        <begin position="420"/>
        <end position="444"/>
    </location>
</feature>
<name>F4NXY9_BATDJ</name>
<dbReference type="Pfam" id="PF01733">
    <property type="entry name" value="Nucleoside_tran"/>
    <property type="match status" value="1"/>
</dbReference>
<dbReference type="PANTHER" id="PTHR10332">
    <property type="entry name" value="EQUILIBRATIVE NUCLEOSIDE TRANSPORTER"/>
    <property type="match status" value="1"/>
</dbReference>
<comment type="similarity">
    <text evidence="2">Belongs to the SLC29A/ENT transporter (TC 2.A.57) family.</text>
</comment>
<evidence type="ECO:0000313" key="9">
    <source>
        <dbReference type="Proteomes" id="UP000007241"/>
    </source>
</evidence>
<dbReference type="GeneID" id="18240529"/>
<protein>
    <recommendedName>
        <fullName evidence="10">Nucleoside transporter</fullName>
    </recommendedName>
</protein>
<dbReference type="STRING" id="684364.F4NXY9"/>
<evidence type="ECO:0000313" key="8">
    <source>
        <dbReference type="EMBL" id="EGF82228.1"/>
    </source>
</evidence>
<evidence type="ECO:0000256" key="6">
    <source>
        <dbReference type="ARBA" id="ARBA00023136"/>
    </source>
</evidence>
<feature type="transmembrane region" description="Helical" evidence="7">
    <location>
        <begin position="136"/>
        <end position="169"/>
    </location>
</feature>
<feature type="transmembrane region" description="Helical" evidence="7">
    <location>
        <begin position="111"/>
        <end position="130"/>
    </location>
</feature>
<dbReference type="PANTHER" id="PTHR10332:SF88">
    <property type="entry name" value="EQUILIBRATIVE NUCLEOSIDE TRANSPORTER 1, ISOFORM A"/>
    <property type="match status" value="1"/>
</dbReference>